<feature type="domain" description="Cation efflux protein transmembrane" evidence="8">
    <location>
        <begin position="32"/>
        <end position="222"/>
    </location>
</feature>
<evidence type="ECO:0000313" key="11">
    <source>
        <dbReference type="Proteomes" id="UP001197875"/>
    </source>
</evidence>
<dbReference type="Pfam" id="PF16916">
    <property type="entry name" value="ZT_dimer"/>
    <property type="match status" value="1"/>
</dbReference>
<dbReference type="PANTHER" id="PTHR43840">
    <property type="entry name" value="MITOCHONDRIAL METAL TRANSPORTER 1-RELATED"/>
    <property type="match status" value="1"/>
</dbReference>
<feature type="domain" description="Cation efflux protein cytoplasmic" evidence="9">
    <location>
        <begin position="228"/>
        <end position="303"/>
    </location>
</feature>
<dbReference type="Pfam" id="PF01545">
    <property type="entry name" value="Cation_efflux"/>
    <property type="match status" value="1"/>
</dbReference>
<dbReference type="InterPro" id="IPR027470">
    <property type="entry name" value="Cation_efflux_CTD"/>
</dbReference>
<dbReference type="InterPro" id="IPR036837">
    <property type="entry name" value="Cation_efflux_CTD_sf"/>
</dbReference>
<feature type="transmembrane region" description="Helical" evidence="7">
    <location>
        <begin position="95"/>
        <end position="116"/>
    </location>
</feature>
<evidence type="ECO:0000313" key="10">
    <source>
        <dbReference type="EMBL" id="MCC2189378.1"/>
    </source>
</evidence>
<gene>
    <name evidence="10" type="ORF">LKD71_06070</name>
</gene>
<dbReference type="InterPro" id="IPR027469">
    <property type="entry name" value="Cation_efflux_TMD_sf"/>
</dbReference>
<dbReference type="PANTHER" id="PTHR43840:SF15">
    <property type="entry name" value="MITOCHONDRIAL METAL TRANSPORTER 1-RELATED"/>
    <property type="match status" value="1"/>
</dbReference>
<protein>
    <submittedName>
        <fullName evidence="10">Cation diffusion facilitator family transporter</fullName>
    </submittedName>
</protein>
<evidence type="ECO:0000256" key="5">
    <source>
        <dbReference type="ARBA" id="ARBA00022989"/>
    </source>
</evidence>
<dbReference type="EMBL" id="JAJEPR010000007">
    <property type="protein sequence ID" value="MCC2189378.1"/>
    <property type="molecule type" value="Genomic_DNA"/>
</dbReference>
<dbReference type="FunFam" id="1.20.1510.10:FF:000006">
    <property type="entry name" value="Divalent cation efflux transporter"/>
    <property type="match status" value="1"/>
</dbReference>
<evidence type="ECO:0000259" key="8">
    <source>
        <dbReference type="Pfam" id="PF01545"/>
    </source>
</evidence>
<dbReference type="InterPro" id="IPR058533">
    <property type="entry name" value="Cation_efflux_TM"/>
</dbReference>
<dbReference type="RefSeq" id="WP_227614732.1">
    <property type="nucleotide sequence ID" value="NZ_JAJEPR010000007.1"/>
</dbReference>
<keyword evidence="5 7" id="KW-1133">Transmembrane helix</keyword>
<keyword evidence="3" id="KW-0813">Transport</keyword>
<feature type="transmembrane region" description="Helical" evidence="7">
    <location>
        <begin position="197"/>
        <end position="215"/>
    </location>
</feature>
<dbReference type="Gene3D" id="3.30.70.1350">
    <property type="entry name" value="Cation efflux protein, cytoplasmic domain"/>
    <property type="match status" value="1"/>
</dbReference>
<dbReference type="SUPFAM" id="SSF160240">
    <property type="entry name" value="Cation efflux protein cytoplasmic domain-like"/>
    <property type="match status" value="1"/>
</dbReference>
<comment type="similarity">
    <text evidence="2">Belongs to the cation diffusion facilitator (CDF) transporter (TC 2.A.4) family.</text>
</comment>
<evidence type="ECO:0000256" key="6">
    <source>
        <dbReference type="ARBA" id="ARBA00023136"/>
    </source>
</evidence>
<dbReference type="NCBIfam" id="TIGR01297">
    <property type="entry name" value="CDF"/>
    <property type="match status" value="1"/>
</dbReference>
<name>A0AAE3DS56_9FIRM</name>
<dbReference type="SUPFAM" id="SSF161111">
    <property type="entry name" value="Cation efflux protein transmembrane domain-like"/>
    <property type="match status" value="1"/>
</dbReference>
<dbReference type="InterPro" id="IPR050291">
    <property type="entry name" value="CDF_Transporter"/>
</dbReference>
<keyword evidence="11" id="KW-1185">Reference proteome</keyword>
<dbReference type="AlphaFoldDB" id="A0AAE3DS56"/>
<evidence type="ECO:0000256" key="3">
    <source>
        <dbReference type="ARBA" id="ARBA00022448"/>
    </source>
</evidence>
<evidence type="ECO:0000259" key="9">
    <source>
        <dbReference type="Pfam" id="PF16916"/>
    </source>
</evidence>
<evidence type="ECO:0000256" key="7">
    <source>
        <dbReference type="SAM" id="Phobius"/>
    </source>
</evidence>
<feature type="transmembrane region" description="Helical" evidence="7">
    <location>
        <begin position="128"/>
        <end position="148"/>
    </location>
</feature>
<evidence type="ECO:0000256" key="4">
    <source>
        <dbReference type="ARBA" id="ARBA00022692"/>
    </source>
</evidence>
<dbReference type="GO" id="GO:0016020">
    <property type="term" value="C:membrane"/>
    <property type="evidence" value="ECO:0007669"/>
    <property type="project" value="UniProtKB-SubCell"/>
</dbReference>
<feature type="transmembrane region" description="Helical" evidence="7">
    <location>
        <begin position="169"/>
        <end position="191"/>
    </location>
</feature>
<dbReference type="Proteomes" id="UP001197875">
    <property type="component" value="Unassembled WGS sequence"/>
</dbReference>
<comment type="caution">
    <text evidence="10">The sequence shown here is derived from an EMBL/GenBank/DDBJ whole genome shotgun (WGS) entry which is preliminary data.</text>
</comment>
<keyword evidence="6 7" id="KW-0472">Membrane</keyword>
<accession>A0AAE3DS56</accession>
<keyword evidence="4 7" id="KW-0812">Transmembrane</keyword>
<feature type="transmembrane region" description="Helical" evidence="7">
    <location>
        <begin position="23"/>
        <end position="43"/>
    </location>
</feature>
<proteinExistence type="inferred from homology"/>
<dbReference type="InterPro" id="IPR002524">
    <property type="entry name" value="Cation_efflux"/>
</dbReference>
<dbReference type="GO" id="GO:0008324">
    <property type="term" value="F:monoatomic cation transmembrane transporter activity"/>
    <property type="evidence" value="ECO:0007669"/>
    <property type="project" value="InterPro"/>
</dbReference>
<sequence length="389" mass="42981">MTNFLVKHFVRNYQNTEDLEVRTAYGILAGVVGIICNLFLFAVKFISGSLLHSVAVTADAFNNFSDAGSSIISLVGVKMAEKPADRDHPFGHGRIEYIAALIVAFLVLDVGFGFFKDSFEKILHPEELTFHAVSVVILILSIGVKFWMSCFNRSLGKKIDSKIMMATAADAMGDMITTSVTILSILIFHFFHLNVDGLIGLIVAAIVIWAGVGIARDTLSPLIGAPADPETCAAITKMVESYDGIMGTHDLIVHNYGPGRSIASIHAEVPQDADIRASHEIIDKAEREVSQKLNILLVIHMDPIETHDKRVLAVRSQVDEAVHSVDPELSFHDFRMIDGKNQINLIFDLLIPDKIKDPNEIKNQVVKALKKKDQRYNCIITVDTDFISR</sequence>
<evidence type="ECO:0000256" key="2">
    <source>
        <dbReference type="ARBA" id="ARBA00008114"/>
    </source>
</evidence>
<dbReference type="Gene3D" id="1.20.1510.10">
    <property type="entry name" value="Cation efflux protein transmembrane domain"/>
    <property type="match status" value="1"/>
</dbReference>
<evidence type="ECO:0000256" key="1">
    <source>
        <dbReference type="ARBA" id="ARBA00004141"/>
    </source>
</evidence>
<reference evidence="10 11" key="1">
    <citation type="submission" date="2021-10" db="EMBL/GenBank/DDBJ databases">
        <title>Anaerobic single-cell dispensing facilitates the cultivation of human gut bacteria.</title>
        <authorList>
            <person name="Afrizal A."/>
        </authorList>
    </citation>
    <scope>NUCLEOTIDE SEQUENCE [LARGE SCALE GENOMIC DNA]</scope>
    <source>
        <strain evidence="10 11">CLA-AA-H277</strain>
    </source>
</reference>
<comment type="subcellular location">
    <subcellularLocation>
        <location evidence="1">Membrane</location>
        <topology evidence="1">Multi-pass membrane protein</topology>
    </subcellularLocation>
</comment>
<organism evidence="10 11">
    <name type="scientific">Fusicatenibacter faecihominis</name>
    <dbReference type="NCBI Taxonomy" id="2881276"/>
    <lineage>
        <taxon>Bacteria</taxon>
        <taxon>Bacillati</taxon>
        <taxon>Bacillota</taxon>
        <taxon>Clostridia</taxon>
        <taxon>Lachnospirales</taxon>
        <taxon>Lachnospiraceae</taxon>
        <taxon>Fusicatenibacter</taxon>
    </lineage>
</organism>